<reference evidence="1 2" key="3">
    <citation type="submission" date="2023-06" db="EMBL/GenBank/DDBJ databases">
        <authorList>
            <person name="Zeman M."/>
            <person name="Kubasova T."/>
            <person name="Jahodarova E."/>
            <person name="Nykrynova M."/>
            <person name="Rychlik I."/>
        </authorList>
    </citation>
    <scope>NUCLEOTIDE SEQUENCE [LARGE SCALE GENOMIC DNA]</scope>
    <source>
        <strain evidence="1 2">ET39</strain>
    </source>
</reference>
<keyword evidence="2" id="KW-1185">Reference proteome</keyword>
<dbReference type="EC" id="3.4.23.-" evidence="1"/>
<reference evidence="1 2" key="1">
    <citation type="submission" date="2023-06" db="EMBL/GenBank/DDBJ databases">
        <title>Identification and characterization of horizontal gene transfer across gut microbiota members of farm animals based on homology search.</title>
        <authorList>
            <person name="Schwarzerova J."/>
            <person name="Nykrynova M."/>
            <person name="Jureckova K."/>
            <person name="Cejkova D."/>
            <person name="Rychlik I."/>
        </authorList>
    </citation>
    <scope>NUCLEOTIDE SEQUENCE [LARGE SCALE GENOMIC DNA]</scope>
    <source>
        <strain evidence="1 2">ET39</strain>
    </source>
</reference>
<gene>
    <name evidence="1" type="ORF">QUV96_06650</name>
</gene>
<dbReference type="Proteomes" id="UP001529340">
    <property type="component" value="Unassembled WGS sequence"/>
</dbReference>
<comment type="caution">
    <text evidence="1">The sequence shown here is derived from an EMBL/GenBank/DDBJ whole genome shotgun (WGS) entry which is preliminary data.</text>
</comment>
<protein>
    <submittedName>
        <fullName evidence="1">Retropepsin-like aspartic protease</fullName>
        <ecNumber evidence="1">3.4.23.-</ecNumber>
    </submittedName>
</protein>
<name>A0ABT7UCG9_9FIRM</name>
<dbReference type="InterPro" id="IPR021109">
    <property type="entry name" value="Peptidase_aspartic_dom_sf"/>
</dbReference>
<dbReference type="InterPro" id="IPR034122">
    <property type="entry name" value="Retropepsin-like_bacterial"/>
</dbReference>
<dbReference type="CDD" id="cd05483">
    <property type="entry name" value="retropepsin_like_bacteria"/>
    <property type="match status" value="1"/>
</dbReference>
<dbReference type="EMBL" id="JAUDCG010000024">
    <property type="protein sequence ID" value="MDM8157312.1"/>
    <property type="molecule type" value="Genomic_DNA"/>
</dbReference>
<dbReference type="Gene3D" id="2.40.70.10">
    <property type="entry name" value="Acid Proteases"/>
    <property type="match status" value="1"/>
</dbReference>
<reference evidence="2" key="2">
    <citation type="submission" date="2023-06" db="EMBL/GenBank/DDBJ databases">
        <title>Identification and characterization of horizontal gene transfer across gut microbiota members of farm animals based on homology search.</title>
        <authorList>
            <person name="Zeman M."/>
            <person name="Kubasova T."/>
            <person name="Jahodarova E."/>
            <person name="Nykrynova M."/>
            <person name="Rychlik I."/>
        </authorList>
    </citation>
    <scope>NUCLEOTIDE SEQUENCE [LARGE SCALE GENOMIC DNA]</scope>
    <source>
        <strain evidence="2">ET39</strain>
    </source>
</reference>
<organism evidence="1 2">
    <name type="scientific">Amedibacillus dolichus</name>
    <dbReference type="NCBI Taxonomy" id="31971"/>
    <lineage>
        <taxon>Bacteria</taxon>
        <taxon>Bacillati</taxon>
        <taxon>Bacillota</taxon>
        <taxon>Erysipelotrichia</taxon>
        <taxon>Erysipelotrichales</taxon>
        <taxon>Erysipelotrichaceae</taxon>
        <taxon>Amedibacillus</taxon>
    </lineage>
</organism>
<dbReference type="SUPFAM" id="SSF50630">
    <property type="entry name" value="Acid proteases"/>
    <property type="match status" value="1"/>
</dbReference>
<dbReference type="GO" id="GO:0016787">
    <property type="term" value="F:hydrolase activity"/>
    <property type="evidence" value="ECO:0007669"/>
    <property type="project" value="UniProtKB-KW"/>
</dbReference>
<accession>A0ABT7UCG9</accession>
<dbReference type="Pfam" id="PF13650">
    <property type="entry name" value="Asp_protease_2"/>
    <property type="match status" value="1"/>
</dbReference>
<proteinExistence type="predicted"/>
<sequence length="323" mass="36552">MMIHRAKVRSTSAHPITKEEHVRYSEQLASFQTPLIQMPAYRQLQDPDRPFAMRQKADAFSLPIVRNLFGLYEVRLLVNGQALRFIIDTGAQISGIRKQRAQVMHLEGLNGTLEVGSVGSTKLDMGAVRADSLCLGEICWDNVPLVLLDQQRFSLPFLQSDLLRFDGILGWDLLSRLDFELDTIEKRFKVVKNRYRFDHPNLIPCSFPTLIVREADGTSSLFGIDTGAKQSWLGSAYIERRDLPIVSEAKIIGFGVHGREELQTPIVDRLHVYADRADITLHGCISAFVEIFPGHPYDGIFGNEIFAGRRIRFVNSRNMLLLA</sequence>
<keyword evidence="1" id="KW-0378">Hydrolase</keyword>
<evidence type="ECO:0000313" key="1">
    <source>
        <dbReference type="EMBL" id="MDM8157312.1"/>
    </source>
</evidence>
<dbReference type="RefSeq" id="WP_289607770.1">
    <property type="nucleotide sequence ID" value="NZ_JAUDCG010000024.1"/>
</dbReference>
<evidence type="ECO:0000313" key="2">
    <source>
        <dbReference type="Proteomes" id="UP001529340"/>
    </source>
</evidence>